<accession>A0A385SRC7</accession>
<gene>
    <name evidence="2" type="ORF">D4L85_20655</name>
</gene>
<dbReference type="OrthoDB" id="9805017at2"/>
<dbReference type="Proteomes" id="UP000266183">
    <property type="component" value="Chromosome"/>
</dbReference>
<reference evidence="3" key="1">
    <citation type="submission" date="2018-09" db="EMBL/GenBank/DDBJ databases">
        <title>Chryseolinea sp. KIS68-18 isolated from soil.</title>
        <authorList>
            <person name="Weon H.-Y."/>
            <person name="Kwon S.-W."/>
            <person name="Lee S.A."/>
        </authorList>
    </citation>
    <scope>NUCLEOTIDE SEQUENCE [LARGE SCALE GENOMIC DNA]</scope>
    <source>
        <strain evidence="3">KIS68-18</strain>
    </source>
</reference>
<dbReference type="PANTHER" id="PTHR46580:SF2">
    <property type="entry name" value="MAM DOMAIN-CONTAINING PROTEIN"/>
    <property type="match status" value="1"/>
</dbReference>
<keyword evidence="1" id="KW-0732">Signal</keyword>
<feature type="chain" id="PRO_5017330510" description="T9SS C-terminal target domain-containing protein" evidence="1">
    <location>
        <begin position="22"/>
        <end position="2152"/>
    </location>
</feature>
<dbReference type="KEGG" id="chk:D4L85_20655"/>
<organism evidence="2 3">
    <name type="scientific">Chryseolinea soli</name>
    <dbReference type="NCBI Taxonomy" id="2321403"/>
    <lineage>
        <taxon>Bacteria</taxon>
        <taxon>Pseudomonadati</taxon>
        <taxon>Bacteroidota</taxon>
        <taxon>Cytophagia</taxon>
        <taxon>Cytophagales</taxon>
        <taxon>Fulvivirgaceae</taxon>
        <taxon>Chryseolinea</taxon>
    </lineage>
</organism>
<dbReference type="RefSeq" id="WP_119756089.1">
    <property type="nucleotide sequence ID" value="NZ_CP032382.1"/>
</dbReference>
<dbReference type="EMBL" id="CP032382">
    <property type="protein sequence ID" value="AYB32841.1"/>
    <property type="molecule type" value="Genomic_DNA"/>
</dbReference>
<evidence type="ECO:0008006" key="4">
    <source>
        <dbReference type="Google" id="ProtNLM"/>
    </source>
</evidence>
<protein>
    <recommendedName>
        <fullName evidence="4">T9SS C-terminal target domain-containing protein</fullName>
    </recommendedName>
</protein>
<dbReference type="InterPro" id="IPR028994">
    <property type="entry name" value="Integrin_alpha_N"/>
</dbReference>
<name>A0A385SRC7_9BACT</name>
<dbReference type="PANTHER" id="PTHR46580">
    <property type="entry name" value="SENSOR KINASE-RELATED"/>
    <property type="match status" value="1"/>
</dbReference>
<dbReference type="SUPFAM" id="SSF69318">
    <property type="entry name" value="Integrin alpha N-terminal domain"/>
    <property type="match status" value="1"/>
</dbReference>
<evidence type="ECO:0000313" key="3">
    <source>
        <dbReference type="Proteomes" id="UP000266183"/>
    </source>
</evidence>
<evidence type="ECO:0000256" key="1">
    <source>
        <dbReference type="SAM" id="SignalP"/>
    </source>
</evidence>
<dbReference type="Pfam" id="PF13585">
    <property type="entry name" value="CHU_C"/>
    <property type="match status" value="1"/>
</dbReference>
<sequence length="2152" mass="228791">MKRYVYLFALCLSLCATVSHAQEICANGLDDDGDGFIDCFDKDCANQVVCTGGYVGNDLLCEVKPSQFPAFTLSLESASPDGTANHLGRAVVGDIDGDKVPEMMTVNKFSKKIFILDGKATVTPPATVGVNKIKKQLSVSFTPAYEDIAIANLNNGNGGCGEIFILGTDWSLYAFDCNLNQLWVTKLPGDPGTIGIADFNGDGKEEIYARNAIYNAQTGAAIVAPGGSWSSFNGGPVAVDVLSDATKTAHKPTDVVKDDNLELVCGGVIFSVNIAAGTINQEMVITNYGKRVDIDATSVADVNVDGSLDVVASGKDTNNGNTTIFFWDLVTGTVKTYSDPMAGNVTIQACPPSTSDYYKNGWHQGTGRVNIADLDGDGKPNLAYVSGKYLYALKDDPANATKLVPLWPKITVFEETSGNTGCTLFDFNGDGKSEIVYRDEKFIYILDGTDGSVFTQQPCVSRTNREYPVVADVDADGSTELCVTCRTIDFVQNGGIIDPNDPNYLDSDRKNFCDINQAEFSQVRVFRSGGEPWVPARRVWNQHGYFNVNVNDNLTIPKVQQKHHLAFSENVCTTGKNRPLNSFLNQSPFLNSLGCPKYASPDLAFVDNSLSVDQPTCPSLTFTVSFKIKNKGDNGLSGDVPISFYDNDPTKANANKLGTTKVTLNNLTVGAEQTLTNLSVTGPGSFFTLYIVLNDGGTTVPTPIKLPNTNFIECDYGNNIIQAPINPKPVKLTAIKVQDNITCSPTSPNNGAARAYVMTGGVENDTDYDFYWSIGTTAKPISSADYKGAKYTGIPGGNYMVYAIHKTAKCSSDTVPVIIDNIASKFSIRIDLISGLTNCKDNPNGHLDAVVLDGSGNPVNPGSNKYSYDWYQGTDVLTDPKIGNSHNIAGLVAITYSVLVIEKATGCQQFDSYNLPDNSVKPVVAASKQDALCTAATTGKASALADGVTAGYTFSWYLGSAVKPSPDFTGDTWTNLTQGSYTVVATKNSTKCASAPKTVSIIQTTPPSITVAATADQISCDVTALTGAASVTPVGNIADFTYQWYTGQSTANPIANAKQNILSGVASGYYTIKVRNTASGCTAAKHVLIADGVVPVKLLVIDPIANSQCVPTNGGIEVKTVSPDLPSDYDFYWYNGSSEKAASDFPANKTNLLSGIPDGTYTVKAIHKTRKCATPARTIAVANTVVPFAIALTDFKQPTDCTSPTGYLQAGVSTANTNGYDFAWFDGGTATGTPLTTDIFNTATSSKKDNIAQGNYTVQVTNLDNGCKQEEQFDLEFVASHKLNYVSQTDITNCDPTQINGEAVVELVGLTGGQANYDVFLYPGSVDPKSGSGIATLAGDASNQYATPPTPLGPQAYTIVAVAKGGATAGCRAARTVVLKQVTTDPVIDGDLTAANTSTNTFCKTSTTLTGNGAITLGLVGTPSEYTYDWSNGAFTKDIANLVPGDYTVTVKYNTSAPANIGCSTTRTFTVGNKPMLVSVDMANGDLTTTDVLHCIANGSNTPQAEGTAAFQRIQAGTNTVTSPFAAYTFDWRQDNGTVVPDVDPNDWDRVNLAAGSYYVMATDVASSCDVTASFDILDKTKNTVDVTLIAFQNEIHCVGRTTGSLKVLASGTSTTGYSYEWYEVGVAGVISNTDEVTGITSASLAPKGYHVVATNSSTDCVAQDTYVVQSSKNPIYIDASSTPLVNCIALDPVADNPKALAAVTFGGYDDVTGVPLAINQNDFTFNWTVDNVTILNKKEITLTVLDLNKPISVVATYNLDPTTDPATNQPLCMIGTDVPFNDERVYPPVSAEALMPVTNCDPTIPNGVASASVNGDFVNYDFYWFEGLPPVALPGGFYQGAQVDGLKAKIAPDNTVYTVLAKDRITGCTNTATIEINYSPVAIPMPQIEILSQVTSCVVGEENGALSVSVNKNVSEYIFDWYIGQAEKASPDFVGDEYDSLAVGIYSATATSRVTGCKSPLVSEEIIALPVYPEFDFSIVATHCTAPIDGTQPVPDGSLSLFITNTVEIDKIEWTQGNTVFQTGPIVTNVDAGTYSVTVTSLLGCATTKDVSVKTDIRPFNGVSRNGDGANDIFYIGCIDNFENNLVKIFNRAGTLVYEAEGYDNSQIFFDGQSNKGISLMGTNLPGGTYYYIIDKRDGSKPMAGYLELVN</sequence>
<evidence type="ECO:0000313" key="2">
    <source>
        <dbReference type="EMBL" id="AYB32841.1"/>
    </source>
</evidence>
<feature type="signal peptide" evidence="1">
    <location>
        <begin position="1"/>
        <end position="21"/>
    </location>
</feature>
<keyword evidence="3" id="KW-1185">Reference proteome</keyword>
<proteinExistence type="predicted"/>